<dbReference type="InterPro" id="IPR011697">
    <property type="entry name" value="Peptidase_C26"/>
</dbReference>
<dbReference type="Gene3D" id="3.40.50.880">
    <property type="match status" value="1"/>
</dbReference>
<organism evidence="10 11">
    <name type="scientific">Heterostelium pallidum (strain ATCC 26659 / Pp 5 / PN500)</name>
    <name type="common">Cellular slime mold</name>
    <name type="synonym">Polysphondylium pallidum</name>
    <dbReference type="NCBI Taxonomy" id="670386"/>
    <lineage>
        <taxon>Eukaryota</taxon>
        <taxon>Amoebozoa</taxon>
        <taxon>Evosea</taxon>
        <taxon>Eumycetozoa</taxon>
        <taxon>Dictyostelia</taxon>
        <taxon>Acytosteliales</taxon>
        <taxon>Acytosteliaceae</taxon>
        <taxon>Heterostelium</taxon>
    </lineage>
</organism>
<accession>D3B9G2</accession>
<dbReference type="GO" id="GO:0005773">
    <property type="term" value="C:vacuole"/>
    <property type="evidence" value="ECO:0007669"/>
    <property type="project" value="TreeGrafter"/>
</dbReference>
<dbReference type="Pfam" id="PF07722">
    <property type="entry name" value="Peptidase_C26"/>
    <property type="match status" value="1"/>
</dbReference>
<comment type="caution">
    <text evidence="10">The sequence shown here is derived from an EMBL/GenBank/DDBJ whole genome shotgun (WGS) entry which is preliminary data.</text>
</comment>
<dbReference type="PROSITE" id="PS51275">
    <property type="entry name" value="PEPTIDASE_C26_GGH"/>
    <property type="match status" value="1"/>
</dbReference>
<sequence>MRFNYMVMALVCLMATTMVAGTSLNLRPIIGILSQPTNGEMASFGDQYIAASYVKWIESAGARVVPIFFDSDAATVKSLLSQINGVVFPGGGVDLAAQPAYTDTLKLIWQTVLASNQNGGFFPLWGTCMGFQQLCMLAGDDFNILTGFNSENYTVPINMTAAASSSTLFSLASPEIMSALANQPITMNNHMYGVSPAAYQQNSDLNSFFEVLSTNVDRDGLTFLSTIEAKNYPIYGTQWHPEKPLFEWWDEEVMNHSYDSILANQYTALFFVNQARNNNNKFTYPAQESTSLIYNFTPVYSFDIAPDFEQVYYFNNGTNPC</sequence>
<feature type="chain" id="PRO_5003040915" description="folate gamma-glutamyl hydrolase" evidence="9">
    <location>
        <begin position="22"/>
        <end position="321"/>
    </location>
</feature>
<comment type="similarity">
    <text evidence="2">Belongs to the peptidase C26 family.</text>
</comment>
<dbReference type="AlphaFoldDB" id="D3B9G2"/>
<keyword evidence="6 8" id="KW-0378">Hydrolase</keyword>
<dbReference type="RefSeq" id="XP_020433991.1">
    <property type="nucleotide sequence ID" value="XM_020576002.1"/>
</dbReference>
<dbReference type="PANTHER" id="PTHR11315">
    <property type="entry name" value="PROTEASE FAMILY C26 GAMMA-GLUTAMYL HYDROLASE"/>
    <property type="match status" value="1"/>
</dbReference>
<protein>
    <recommendedName>
        <fullName evidence="3 8">folate gamma-glutamyl hydrolase</fullName>
        <ecNumber evidence="3 8">3.4.19.9</ecNumber>
    </recommendedName>
</protein>
<evidence type="ECO:0000256" key="5">
    <source>
        <dbReference type="ARBA" id="ARBA00022729"/>
    </source>
</evidence>
<keyword evidence="4" id="KW-0964">Secreted</keyword>
<dbReference type="OMA" id="EPVSSHF"/>
<reference evidence="10 11" key="1">
    <citation type="journal article" date="2011" name="Genome Res.">
        <title>Phylogeny-wide analysis of social amoeba genomes highlights ancient origins for complex intercellular communication.</title>
        <authorList>
            <person name="Heidel A.J."/>
            <person name="Lawal H.M."/>
            <person name="Felder M."/>
            <person name="Schilde C."/>
            <person name="Helps N.R."/>
            <person name="Tunggal B."/>
            <person name="Rivero F."/>
            <person name="John U."/>
            <person name="Schleicher M."/>
            <person name="Eichinger L."/>
            <person name="Platzer M."/>
            <person name="Noegel A.A."/>
            <person name="Schaap P."/>
            <person name="Gloeckner G."/>
        </authorList>
    </citation>
    <scope>NUCLEOTIDE SEQUENCE [LARGE SCALE GENOMIC DNA]</scope>
    <source>
        <strain evidence="11">ATCC 26659 / Pp 5 / PN500</strain>
    </source>
</reference>
<feature type="signal peptide" evidence="9">
    <location>
        <begin position="1"/>
        <end position="21"/>
    </location>
</feature>
<dbReference type="Proteomes" id="UP000001396">
    <property type="component" value="Unassembled WGS sequence"/>
</dbReference>
<keyword evidence="11" id="KW-1185">Reference proteome</keyword>
<keyword evidence="5 9" id="KW-0732">Signal</keyword>
<evidence type="ECO:0000256" key="1">
    <source>
        <dbReference type="ARBA" id="ARBA00004239"/>
    </source>
</evidence>
<dbReference type="EMBL" id="ADBJ01000022">
    <property type="protein sequence ID" value="EFA81874.1"/>
    <property type="molecule type" value="Genomic_DNA"/>
</dbReference>
<dbReference type="STRING" id="670386.D3B9G2"/>
<comment type="catalytic activity">
    <reaction evidence="8">
        <text>(6S)-5,6,7,8-tetrahydrofolyl-(gamma-L-Glu)(n) + (n-1) H2O = (6S)-5,6,7,8-tetrahydrofolate + (n-1) L-glutamate</text>
        <dbReference type="Rhea" id="RHEA:56784"/>
        <dbReference type="Rhea" id="RHEA-COMP:14738"/>
        <dbReference type="ChEBI" id="CHEBI:15377"/>
        <dbReference type="ChEBI" id="CHEBI:29985"/>
        <dbReference type="ChEBI" id="CHEBI:57453"/>
        <dbReference type="ChEBI" id="CHEBI:141005"/>
        <dbReference type="EC" id="3.4.19.9"/>
    </reaction>
</comment>
<dbReference type="FunFam" id="3.40.50.880:FF:000024">
    <property type="entry name" value="Folate gamma-glutamyl hydrolase"/>
    <property type="match status" value="1"/>
</dbReference>
<dbReference type="FunCoup" id="D3B9G2">
    <property type="interactions" value="89"/>
</dbReference>
<dbReference type="GeneID" id="31360592"/>
<evidence type="ECO:0000256" key="9">
    <source>
        <dbReference type="SAM" id="SignalP"/>
    </source>
</evidence>
<comment type="subcellular location">
    <subcellularLocation>
        <location evidence="1">Secreted</location>
        <location evidence="1">Extracellular space</location>
    </subcellularLocation>
</comment>
<dbReference type="GO" id="GO:0005576">
    <property type="term" value="C:extracellular region"/>
    <property type="evidence" value="ECO:0007669"/>
    <property type="project" value="UniProtKB-SubCell"/>
</dbReference>
<dbReference type="InterPro" id="IPR015527">
    <property type="entry name" value="Pept_C26_g-glut_hydrolase"/>
</dbReference>
<evidence type="ECO:0000313" key="11">
    <source>
        <dbReference type="Proteomes" id="UP000001396"/>
    </source>
</evidence>
<dbReference type="EC" id="3.4.19.9" evidence="3 8"/>
<dbReference type="PANTHER" id="PTHR11315:SF14">
    <property type="entry name" value="GAMMA-GLUTAMYL HYDROLASE A"/>
    <property type="match status" value="1"/>
</dbReference>
<dbReference type="SUPFAM" id="SSF52317">
    <property type="entry name" value="Class I glutamine amidotransferase-like"/>
    <property type="match status" value="1"/>
</dbReference>
<proteinExistence type="inferred from homology"/>
<dbReference type="MEROPS" id="C26.001"/>
<name>D3B9G2_HETP5</name>
<evidence type="ECO:0000313" key="10">
    <source>
        <dbReference type="EMBL" id="EFA81874.1"/>
    </source>
</evidence>
<dbReference type="GO" id="GO:0046900">
    <property type="term" value="P:tetrahydrofolylpolyglutamate metabolic process"/>
    <property type="evidence" value="ECO:0007669"/>
    <property type="project" value="TreeGrafter"/>
</dbReference>
<evidence type="ECO:0000256" key="4">
    <source>
        <dbReference type="ARBA" id="ARBA00022525"/>
    </source>
</evidence>
<feature type="active site" description="Proton donor" evidence="7">
    <location>
        <position position="240"/>
    </location>
</feature>
<evidence type="ECO:0000256" key="3">
    <source>
        <dbReference type="ARBA" id="ARBA00012886"/>
    </source>
</evidence>
<evidence type="ECO:0000256" key="7">
    <source>
        <dbReference type="PIRSR" id="PIRSR615527-1"/>
    </source>
</evidence>
<evidence type="ECO:0000256" key="6">
    <source>
        <dbReference type="ARBA" id="ARBA00022801"/>
    </source>
</evidence>
<gene>
    <name evidence="10" type="primary">gghA</name>
    <name evidence="10" type="ORF">PPL_05106</name>
</gene>
<dbReference type="GO" id="GO:0034722">
    <property type="term" value="F:gamma-glutamyl-peptidase activity"/>
    <property type="evidence" value="ECO:0007669"/>
    <property type="project" value="UniProtKB-UniRule"/>
</dbReference>
<evidence type="ECO:0000256" key="2">
    <source>
        <dbReference type="ARBA" id="ARBA00011083"/>
    </source>
</evidence>
<evidence type="ECO:0000256" key="8">
    <source>
        <dbReference type="PROSITE-ProRule" id="PRU00607"/>
    </source>
</evidence>
<dbReference type="PROSITE" id="PS51273">
    <property type="entry name" value="GATASE_TYPE_1"/>
    <property type="match status" value="1"/>
</dbReference>
<feature type="active site" evidence="8">
    <location>
        <position position="240"/>
    </location>
</feature>
<feature type="active site" description="Nucleophile" evidence="7 8">
    <location>
        <position position="128"/>
    </location>
</feature>
<dbReference type="InterPro" id="IPR029062">
    <property type="entry name" value="Class_I_gatase-like"/>
</dbReference>
<dbReference type="InParanoid" id="D3B9G2"/>